<dbReference type="eggNOG" id="COG1310">
    <property type="taxonomic scope" value="Bacteria"/>
</dbReference>
<evidence type="ECO:0000259" key="6">
    <source>
        <dbReference type="Pfam" id="PF09436"/>
    </source>
</evidence>
<name>F4GGG6_ALIDK</name>
<dbReference type="Proteomes" id="UP000007938">
    <property type="component" value="Chromosome"/>
</dbReference>
<keyword evidence="3" id="KW-0378">Hydrolase</keyword>
<evidence type="ECO:0000256" key="5">
    <source>
        <dbReference type="ARBA" id="ARBA00023049"/>
    </source>
</evidence>
<dbReference type="GO" id="GO:0006508">
    <property type="term" value="P:proteolysis"/>
    <property type="evidence" value="ECO:0007669"/>
    <property type="project" value="UniProtKB-KW"/>
</dbReference>
<dbReference type="HOGENOM" id="CLU_089247_0_0_4"/>
<dbReference type="STRING" id="596154.Alide2_2770"/>
<dbReference type="SUPFAM" id="SSF102712">
    <property type="entry name" value="JAB1/MPN domain"/>
    <property type="match status" value="1"/>
</dbReference>
<feature type="domain" description="JAB" evidence="7">
    <location>
        <begin position="86"/>
        <end position="177"/>
    </location>
</feature>
<keyword evidence="2" id="KW-0479">Metal-binding</keyword>
<accession>F4GGG6</accession>
<evidence type="ECO:0000313" key="8">
    <source>
        <dbReference type="EMBL" id="AEB85120.1"/>
    </source>
</evidence>
<dbReference type="InterPro" id="IPR028090">
    <property type="entry name" value="JAB_dom_prok"/>
</dbReference>
<dbReference type="Pfam" id="PF14464">
    <property type="entry name" value="Prok-JAB"/>
    <property type="match status" value="1"/>
</dbReference>
<reference evidence="8 9" key="1">
    <citation type="journal article" date="2011" name="J. Bacteriol.">
        <title>Genome Sequences of Alicycliphilus denitrificans Strains BC and K601T.</title>
        <authorList>
            <person name="Oosterkamp M.J."/>
            <person name="Veuskens T."/>
            <person name="Plugge C.M."/>
            <person name="Langenhoff A.A."/>
            <person name="Gerritse J."/>
            <person name="van Berkel W.J."/>
            <person name="Pieper D.H."/>
            <person name="Junca H."/>
            <person name="Goodwin L.A."/>
            <person name="Daligault H.E."/>
            <person name="Bruce D.C."/>
            <person name="Detter J.C."/>
            <person name="Tapia R."/>
            <person name="Han C.S."/>
            <person name="Land M.L."/>
            <person name="Hauser L.J."/>
            <person name="Smidt H."/>
            <person name="Stams A.J."/>
        </authorList>
    </citation>
    <scope>NUCLEOTIDE SEQUENCE [LARGE SCALE GENOMIC DNA]</scope>
    <source>
        <strain evidence="9">DSM 14773 / CIP 107495 / K601</strain>
    </source>
</reference>
<keyword evidence="4" id="KW-0862">Zinc</keyword>
<dbReference type="AlphaFoldDB" id="F4GGG6"/>
<feature type="domain" description="DUF2016" evidence="6">
    <location>
        <begin position="6"/>
        <end position="78"/>
    </location>
</feature>
<protein>
    <submittedName>
        <fullName evidence="8">PRTRC system protein A</fullName>
    </submittedName>
</protein>
<keyword evidence="5" id="KW-0482">Metalloprotease</keyword>
<dbReference type="EMBL" id="CP002657">
    <property type="protein sequence ID" value="AEB85120.1"/>
    <property type="molecule type" value="Genomic_DNA"/>
</dbReference>
<dbReference type="GO" id="GO:0008237">
    <property type="term" value="F:metallopeptidase activity"/>
    <property type="evidence" value="ECO:0007669"/>
    <property type="project" value="UniProtKB-KW"/>
</dbReference>
<dbReference type="NCBIfam" id="TIGR03735">
    <property type="entry name" value="PRTRC_A"/>
    <property type="match status" value="1"/>
</dbReference>
<dbReference type="InterPro" id="IPR018560">
    <property type="entry name" value="DUF2016"/>
</dbReference>
<proteinExistence type="predicted"/>
<dbReference type="InterPro" id="IPR022499">
    <property type="entry name" value="PRTRC_protein-A"/>
</dbReference>
<evidence type="ECO:0000259" key="7">
    <source>
        <dbReference type="Pfam" id="PF14464"/>
    </source>
</evidence>
<dbReference type="KEGG" id="adk:Alide2_2770"/>
<evidence type="ECO:0000256" key="3">
    <source>
        <dbReference type="ARBA" id="ARBA00022801"/>
    </source>
</evidence>
<evidence type="ECO:0000313" key="9">
    <source>
        <dbReference type="Proteomes" id="UP000007938"/>
    </source>
</evidence>
<keyword evidence="9" id="KW-1185">Reference proteome</keyword>
<evidence type="ECO:0000256" key="4">
    <source>
        <dbReference type="ARBA" id="ARBA00022833"/>
    </source>
</evidence>
<sequence length="236" mass="26260">MMHTMDPRDQALLAACPVVAAPRFGALPDMANGQRIVVARNGWFVQTRLDWLDSITALGLEPPAMRLPYGEVEERLRFSFGQLPIRMIEEFVAHAREHLPDEVAGALIYSRSTGRLRLAICEAERASPVRIDYRRPPMASDETVAVDLHTHGRGPAFWSADDDRDDQGIKVAGVFGLLDQPAPVACFRLVINGLYKSLPHHPWQGPQALASMSDEGEPGAGRDGWALRLVRRWHRA</sequence>
<organism evidence="8 9">
    <name type="scientific">Alicycliphilus denitrificans (strain DSM 14773 / CIP 107495 / K601)</name>
    <dbReference type="NCBI Taxonomy" id="596154"/>
    <lineage>
        <taxon>Bacteria</taxon>
        <taxon>Pseudomonadati</taxon>
        <taxon>Pseudomonadota</taxon>
        <taxon>Betaproteobacteria</taxon>
        <taxon>Burkholderiales</taxon>
        <taxon>Comamonadaceae</taxon>
        <taxon>Alicycliphilus</taxon>
    </lineage>
</organism>
<reference evidence="8 9" key="2">
    <citation type="submission" date="2011-04" db="EMBL/GenBank/DDBJ databases">
        <title>Complete sequence of chromosome of Alicycliphilus denitrificans K601.</title>
        <authorList>
            <consortium name="US DOE Joint Genome Institute"/>
            <person name="Lucas S."/>
            <person name="Han J."/>
            <person name="Lapidus A."/>
            <person name="Cheng J.-F."/>
            <person name="Goodwin L."/>
            <person name="Pitluck S."/>
            <person name="Peters L."/>
            <person name="Zeytun A."/>
            <person name="Detter J.C."/>
            <person name="Han C."/>
            <person name="Tapia R."/>
            <person name="Land M."/>
            <person name="Hauser L."/>
            <person name="Kyrpides N."/>
            <person name="Ivanova N."/>
            <person name="Mikhailova N."/>
            <person name="Pagani I."/>
            <person name="Oosterkamp M."/>
            <person name="Pieper D."/>
            <person name="van Berkel W."/>
            <person name="Langenhoff A."/>
            <person name="Smidt H."/>
            <person name="Stams A."/>
            <person name="Woyke T."/>
        </authorList>
    </citation>
    <scope>NUCLEOTIDE SEQUENCE [LARGE SCALE GENOMIC DNA]</scope>
    <source>
        <strain evidence="9">DSM 14773 / CIP 107495 / K601</strain>
    </source>
</reference>
<dbReference type="GO" id="GO:0046872">
    <property type="term" value="F:metal ion binding"/>
    <property type="evidence" value="ECO:0007669"/>
    <property type="project" value="UniProtKB-KW"/>
</dbReference>
<evidence type="ECO:0000256" key="2">
    <source>
        <dbReference type="ARBA" id="ARBA00022723"/>
    </source>
</evidence>
<keyword evidence="1" id="KW-0645">Protease</keyword>
<gene>
    <name evidence="8" type="ordered locus">Alide2_2770</name>
</gene>
<dbReference type="Pfam" id="PF09436">
    <property type="entry name" value="DUF2016"/>
    <property type="match status" value="1"/>
</dbReference>
<evidence type="ECO:0000256" key="1">
    <source>
        <dbReference type="ARBA" id="ARBA00022670"/>
    </source>
</evidence>